<organism evidence="10 11">
    <name type="scientific">Microlunatus phosphovorus (strain ATCC 700054 / DSM 10555 / JCM 9379 / NBRC 101784 / NCIMB 13414 / VKM Ac-1990 / NM-1)</name>
    <dbReference type="NCBI Taxonomy" id="1032480"/>
    <lineage>
        <taxon>Bacteria</taxon>
        <taxon>Bacillati</taxon>
        <taxon>Actinomycetota</taxon>
        <taxon>Actinomycetes</taxon>
        <taxon>Propionibacteriales</taxon>
        <taxon>Propionibacteriaceae</taxon>
        <taxon>Microlunatus</taxon>
    </lineage>
</organism>
<evidence type="ECO:0000259" key="8">
    <source>
        <dbReference type="Pfam" id="PF06271"/>
    </source>
</evidence>
<evidence type="ECO:0000256" key="7">
    <source>
        <dbReference type="SAM" id="Phobius"/>
    </source>
</evidence>
<dbReference type="InterPro" id="IPR018929">
    <property type="entry name" value="DUF2510"/>
</dbReference>
<dbReference type="STRING" id="1032480.MLP_39030"/>
<evidence type="ECO:0000259" key="9">
    <source>
        <dbReference type="Pfam" id="PF10708"/>
    </source>
</evidence>
<dbReference type="Pfam" id="PF10708">
    <property type="entry name" value="DUF2510"/>
    <property type="match status" value="1"/>
</dbReference>
<feature type="compositionally biased region" description="Low complexity" evidence="6">
    <location>
        <begin position="96"/>
        <end position="107"/>
    </location>
</feature>
<proteinExistence type="predicted"/>
<keyword evidence="3 7" id="KW-0812">Transmembrane</keyword>
<sequence>MSEIPVGSPPVPPGRHAAPSGWYPDPVNPANERYWDGWQWSRNTRPIDNPAPPAGPPGYAPPGTSQSPGQLPSGQQSYGQPQQPAGQQPYPPQQYPPQQYGQQPYGQPGYAQPYGFKPIATTADGVPLAGWWSRALAIVIDAVLVSTVAALLAMPIYLRMAQTVGDFFRESFRAAEQGLPMPPQPDVSTFISATDQLILLAVTFGLHTLYLVAFVRWRSATPGKMIVGLRVVPVDQGRSTEKLSWSAVVFRALCWTLPNTYALLIVVRIADVVLPLTNPRRQALHDLVARTQVIRTR</sequence>
<feature type="region of interest" description="Disordered" evidence="6">
    <location>
        <begin position="1"/>
        <end position="107"/>
    </location>
</feature>
<keyword evidence="5 7" id="KW-0472">Membrane</keyword>
<dbReference type="InterPro" id="IPR010432">
    <property type="entry name" value="RDD"/>
</dbReference>
<reference evidence="10 11" key="1">
    <citation type="submission" date="2011-05" db="EMBL/GenBank/DDBJ databases">
        <title>Whole genome sequence of Microlunatus phosphovorus NM-1.</title>
        <authorList>
            <person name="Hosoyama A."/>
            <person name="Sasaki K."/>
            <person name="Harada T."/>
            <person name="Igarashi R."/>
            <person name="Kawakoshi A."/>
            <person name="Sasagawa M."/>
            <person name="Fukada J."/>
            <person name="Nakamura S."/>
            <person name="Katano Y."/>
            <person name="Hanada S."/>
            <person name="Kamagata Y."/>
            <person name="Nakamura N."/>
            <person name="Yamazaki S."/>
            <person name="Fujita N."/>
        </authorList>
    </citation>
    <scope>NUCLEOTIDE SEQUENCE [LARGE SCALE GENOMIC DNA]</scope>
    <source>
        <strain evidence="11">ATCC 700054 / DSM 10555 / JCM 9379 / NBRC 101784 / NCIMB 13414 / VKM Ac-1990 / NM-1</strain>
    </source>
</reference>
<evidence type="ECO:0000256" key="6">
    <source>
        <dbReference type="SAM" id="MobiDB-lite"/>
    </source>
</evidence>
<feature type="transmembrane region" description="Helical" evidence="7">
    <location>
        <begin position="135"/>
        <end position="158"/>
    </location>
</feature>
<evidence type="ECO:0000256" key="3">
    <source>
        <dbReference type="ARBA" id="ARBA00022692"/>
    </source>
</evidence>
<feature type="compositionally biased region" description="Pro residues" evidence="6">
    <location>
        <begin position="49"/>
        <end position="60"/>
    </location>
</feature>
<dbReference type="GO" id="GO:0005886">
    <property type="term" value="C:plasma membrane"/>
    <property type="evidence" value="ECO:0007669"/>
    <property type="project" value="UniProtKB-SubCell"/>
</dbReference>
<evidence type="ECO:0000313" key="10">
    <source>
        <dbReference type="EMBL" id="BAK36917.1"/>
    </source>
</evidence>
<comment type="subcellular location">
    <subcellularLocation>
        <location evidence="1">Cell membrane</location>
        <topology evidence="1">Multi-pass membrane protein</topology>
    </subcellularLocation>
</comment>
<dbReference type="Pfam" id="PF06271">
    <property type="entry name" value="RDD"/>
    <property type="match status" value="1"/>
</dbReference>
<dbReference type="HOGENOM" id="CLU_936316_0_0_11"/>
<dbReference type="eggNOG" id="COG1714">
    <property type="taxonomic scope" value="Bacteria"/>
</dbReference>
<dbReference type="PANTHER" id="PTHR36115">
    <property type="entry name" value="PROLINE-RICH ANTIGEN HOMOLOG-RELATED"/>
    <property type="match status" value="1"/>
</dbReference>
<protein>
    <recommendedName>
        <fullName evidence="12">RDD domain-containing protein</fullName>
    </recommendedName>
</protein>
<dbReference type="KEGG" id="mph:MLP_39030"/>
<evidence type="ECO:0000313" key="11">
    <source>
        <dbReference type="Proteomes" id="UP000007947"/>
    </source>
</evidence>
<feature type="transmembrane region" description="Helical" evidence="7">
    <location>
        <begin position="197"/>
        <end position="215"/>
    </location>
</feature>
<keyword evidence="4 7" id="KW-1133">Transmembrane helix</keyword>
<evidence type="ECO:0000256" key="4">
    <source>
        <dbReference type="ARBA" id="ARBA00022989"/>
    </source>
</evidence>
<dbReference type="RefSeq" id="WP_013864759.1">
    <property type="nucleotide sequence ID" value="NC_015635.1"/>
</dbReference>
<feature type="compositionally biased region" description="Low complexity" evidence="6">
    <location>
        <begin position="61"/>
        <end position="88"/>
    </location>
</feature>
<dbReference type="EMBL" id="AP012204">
    <property type="protein sequence ID" value="BAK36917.1"/>
    <property type="molecule type" value="Genomic_DNA"/>
</dbReference>
<dbReference type="Proteomes" id="UP000007947">
    <property type="component" value="Chromosome"/>
</dbReference>
<dbReference type="AlphaFoldDB" id="F5XQ86"/>
<accession>F5XQ86</accession>
<evidence type="ECO:0000256" key="1">
    <source>
        <dbReference type="ARBA" id="ARBA00004651"/>
    </source>
</evidence>
<feature type="domain" description="RDD" evidence="8">
    <location>
        <begin position="128"/>
        <end position="289"/>
    </location>
</feature>
<feature type="domain" description="DUF2510" evidence="9">
    <location>
        <begin position="21"/>
        <end position="52"/>
    </location>
</feature>
<keyword evidence="11" id="KW-1185">Reference proteome</keyword>
<dbReference type="OrthoDB" id="5244233at2"/>
<name>F5XQ86_MICPN</name>
<evidence type="ECO:0008006" key="12">
    <source>
        <dbReference type="Google" id="ProtNLM"/>
    </source>
</evidence>
<keyword evidence="2" id="KW-1003">Cell membrane</keyword>
<evidence type="ECO:0000256" key="5">
    <source>
        <dbReference type="ARBA" id="ARBA00023136"/>
    </source>
</evidence>
<evidence type="ECO:0000256" key="2">
    <source>
        <dbReference type="ARBA" id="ARBA00022475"/>
    </source>
</evidence>
<dbReference type="InterPro" id="IPR051791">
    <property type="entry name" value="Pra-immunoreactive"/>
</dbReference>
<gene>
    <name evidence="10" type="ordered locus">MLP_39030</name>
</gene>